<keyword evidence="1" id="KW-0732">Signal</keyword>
<dbReference type="RefSeq" id="WP_187733434.1">
    <property type="nucleotide sequence ID" value="NZ_BMFN01000001.1"/>
</dbReference>
<evidence type="ECO:0000256" key="1">
    <source>
        <dbReference type="SAM" id="SignalP"/>
    </source>
</evidence>
<accession>A0A7H0GY45</accession>
<evidence type="ECO:0000313" key="2">
    <source>
        <dbReference type="EMBL" id="QNP53211.1"/>
    </source>
</evidence>
<feature type="chain" id="PRO_5028930381" description="WG repeat-containing protein" evidence="1">
    <location>
        <begin position="20"/>
        <end position="153"/>
    </location>
</feature>
<dbReference type="EMBL" id="CP060784">
    <property type="protein sequence ID" value="QNP53211.1"/>
    <property type="molecule type" value="Genomic_DNA"/>
</dbReference>
<dbReference type="KEGG" id="hqi:H9L05_06135"/>
<sequence>MKHILLIILLIFSAFQANAQRYDLGDQISPDADKLKLLGISSETNVSTYKYIGTINENMFGRKIGDIIVGVKNGRVVTTIYNIIPLSGEKGVPKSFVDAVQKALPFPLAYRNGVYGVNIDNESIAISRVKNMMTFDKDRIVLYNSIKASVLRD</sequence>
<protein>
    <recommendedName>
        <fullName evidence="4">WG repeat-containing protein</fullName>
    </recommendedName>
</protein>
<dbReference type="Proteomes" id="UP000516093">
    <property type="component" value="Chromosome"/>
</dbReference>
<feature type="signal peptide" evidence="1">
    <location>
        <begin position="1"/>
        <end position="19"/>
    </location>
</feature>
<evidence type="ECO:0008006" key="4">
    <source>
        <dbReference type="Google" id="ProtNLM"/>
    </source>
</evidence>
<proteinExistence type="predicted"/>
<gene>
    <name evidence="2" type="ORF">H9L05_06135</name>
</gene>
<name>A0A7H0GY45_9BACT</name>
<keyword evidence="3" id="KW-1185">Reference proteome</keyword>
<reference evidence="2 3" key="1">
    <citation type="submission" date="2020-08" db="EMBL/GenBank/DDBJ databases">
        <title>Genome sequence of Hymenobacter qilianensis JCM 19763T.</title>
        <authorList>
            <person name="Hyun D.-W."/>
            <person name="Bae J.-W."/>
        </authorList>
    </citation>
    <scope>NUCLEOTIDE SEQUENCE [LARGE SCALE GENOMIC DNA]</scope>
    <source>
        <strain evidence="2 3">JCM 19763</strain>
    </source>
</reference>
<evidence type="ECO:0000313" key="3">
    <source>
        <dbReference type="Proteomes" id="UP000516093"/>
    </source>
</evidence>
<dbReference type="AlphaFoldDB" id="A0A7H0GY45"/>
<organism evidence="2 3">
    <name type="scientific">Hymenobacter qilianensis</name>
    <dbReference type="NCBI Taxonomy" id="1385715"/>
    <lineage>
        <taxon>Bacteria</taxon>
        <taxon>Pseudomonadati</taxon>
        <taxon>Bacteroidota</taxon>
        <taxon>Cytophagia</taxon>
        <taxon>Cytophagales</taxon>
        <taxon>Hymenobacteraceae</taxon>
        <taxon>Hymenobacter</taxon>
    </lineage>
</organism>